<accession>A0ACB8L171</accession>
<proteinExistence type="predicted"/>
<name>A0ACB8L171_CITSI</name>
<organism evidence="1 2">
    <name type="scientific">Citrus sinensis</name>
    <name type="common">Sweet orange</name>
    <name type="synonym">Citrus aurantium var. sinensis</name>
    <dbReference type="NCBI Taxonomy" id="2711"/>
    <lineage>
        <taxon>Eukaryota</taxon>
        <taxon>Viridiplantae</taxon>
        <taxon>Streptophyta</taxon>
        <taxon>Embryophyta</taxon>
        <taxon>Tracheophyta</taxon>
        <taxon>Spermatophyta</taxon>
        <taxon>Magnoliopsida</taxon>
        <taxon>eudicotyledons</taxon>
        <taxon>Gunneridae</taxon>
        <taxon>Pentapetalae</taxon>
        <taxon>rosids</taxon>
        <taxon>malvids</taxon>
        <taxon>Sapindales</taxon>
        <taxon>Rutaceae</taxon>
        <taxon>Aurantioideae</taxon>
        <taxon>Citrus</taxon>
    </lineage>
</organism>
<evidence type="ECO:0000313" key="1">
    <source>
        <dbReference type="EMBL" id="KAH9767035.1"/>
    </source>
</evidence>
<evidence type="ECO:0000313" key="2">
    <source>
        <dbReference type="Proteomes" id="UP000829398"/>
    </source>
</evidence>
<dbReference type="Proteomes" id="UP000829398">
    <property type="component" value="Chromosome 4"/>
</dbReference>
<protein>
    <submittedName>
        <fullName evidence="1">Uncharacterized protein</fullName>
    </submittedName>
</protein>
<dbReference type="EMBL" id="CM039173">
    <property type="protein sequence ID" value="KAH9767035.1"/>
    <property type="molecule type" value="Genomic_DNA"/>
</dbReference>
<gene>
    <name evidence="1" type="ORF">KPL71_011139</name>
</gene>
<comment type="caution">
    <text evidence="1">The sequence shown here is derived from an EMBL/GenBank/DDBJ whole genome shotgun (WGS) entry which is preliminary data.</text>
</comment>
<sequence length="502" mass="56067">MRAKKTRDFSGGWRMRIALARALFINPTILLLDEPTNHLDLEACVWLEETLKKFDRILVVISHSQDFLNGVCTNIIHMQNKKLKFYTGNFDQRDEQIFDGNVLRTSVSCKSQVAGEQEQKYSARPRICHSRGRTPVRGIRPFRLEVERRGDPVNDSWRDVHSSPRIKARSPSPFAHNGDNGASTSEGGENNGRGLRKAGIQRKPIKRTSGEEALRGEILIVVKLIEQRPCFQFVPKSHGARAARVAGNETDREALLEFKSKITVDPFGVLGSWNESSHFCKLHLDNNNFTHAIPPEIGRLRRLRGLTLNNNSIGGEIPATMSRCSNIILMDLSVNQLLGNIPPEFGSLSKIKDLRSFMNNLTGSIPSSLGNLSSIIRLSLTYNNIARSIPDTLGYLENLSFLSLGGNMLSGTIPSSIFNRSSITTFSVVLNRMQGNIPLDFGFTLPNLQHFGIAFNNFTGAIPPCSDLTPLKTQDDKPLPRRLQPRSNKLQKKPSFDIKTLT</sequence>
<keyword evidence="2" id="KW-1185">Reference proteome</keyword>
<reference evidence="2" key="1">
    <citation type="journal article" date="2023" name="Hortic. Res.">
        <title>A chromosome-level phased genome enabling allele-level studies in sweet orange: a case study on citrus Huanglongbing tolerance.</title>
        <authorList>
            <person name="Wu B."/>
            <person name="Yu Q."/>
            <person name="Deng Z."/>
            <person name="Duan Y."/>
            <person name="Luo F."/>
            <person name="Gmitter F. Jr."/>
        </authorList>
    </citation>
    <scope>NUCLEOTIDE SEQUENCE [LARGE SCALE GENOMIC DNA]</scope>
    <source>
        <strain evidence="2">cv. Valencia</strain>
    </source>
</reference>